<dbReference type="PATRIC" id="fig|1095749.3.peg.2113"/>
<gene>
    <name evidence="1" type="ORF">HMPREF1052_0782</name>
</gene>
<organism evidence="1 2">
    <name type="scientific">Pasteurella bettyae CCUG 2042</name>
    <dbReference type="NCBI Taxonomy" id="1095749"/>
    <lineage>
        <taxon>Bacteria</taxon>
        <taxon>Pseudomonadati</taxon>
        <taxon>Pseudomonadota</taxon>
        <taxon>Gammaproteobacteria</taxon>
        <taxon>Pasteurellales</taxon>
        <taxon>Pasteurellaceae</taxon>
        <taxon>Pasteurella</taxon>
    </lineage>
</organism>
<dbReference type="Proteomes" id="UP000006457">
    <property type="component" value="Unassembled WGS sequence"/>
</dbReference>
<protein>
    <submittedName>
        <fullName evidence="1">Uncharacterized protein</fullName>
    </submittedName>
</protein>
<evidence type="ECO:0000313" key="1">
    <source>
        <dbReference type="EMBL" id="EIJ67336.1"/>
    </source>
</evidence>
<accession>I3D6J3</accession>
<keyword evidence="2" id="KW-1185">Reference proteome</keyword>
<evidence type="ECO:0000313" key="2">
    <source>
        <dbReference type="Proteomes" id="UP000006457"/>
    </source>
</evidence>
<dbReference type="EMBL" id="AJSX01000047">
    <property type="protein sequence ID" value="EIJ67336.1"/>
    <property type="molecule type" value="Genomic_DNA"/>
</dbReference>
<reference evidence="1 2" key="1">
    <citation type="submission" date="2012-03" db="EMBL/GenBank/DDBJ databases">
        <authorList>
            <person name="Harkins D.M."/>
            <person name="Madupu R."/>
            <person name="Durkin A.S."/>
            <person name="Torralba M."/>
            <person name="Methe B."/>
            <person name="Sutton G.G."/>
            <person name="Nelson K.E."/>
        </authorList>
    </citation>
    <scope>NUCLEOTIDE SEQUENCE [LARGE SCALE GENOMIC DNA]</scope>
    <source>
        <strain evidence="1 2">CCUG 2042</strain>
    </source>
</reference>
<dbReference type="RefSeq" id="WP_005761811.1">
    <property type="nucleotide sequence ID" value="NZ_AJSX01000047.1"/>
</dbReference>
<sequence length="215" mass="25446">MKDGYLEFFKRFEITDDNLLDFAHSSIILIQKDKADAEWEALKNKIDQKDKSIYVRSYGRNGSGNHLYQEFYKYLFNCNVKVDPTNNNYPTKMLQDLTGLNKKGKSPNLRNYQVSHIFGNTKNPYSFCAPWNVVFIPKILDPFTGHESKGELTSKIKKLYQDIIWEKYENLIIDYNNLMLSLEAKIDNFIKEHQSQHQRFYNSIRSEFSKIEKKD</sequence>
<name>I3D6J3_9PAST</name>
<dbReference type="eggNOG" id="ENOG502ZHXX">
    <property type="taxonomic scope" value="Bacteria"/>
</dbReference>
<dbReference type="OrthoDB" id="2964117at2"/>
<proteinExistence type="predicted"/>
<dbReference type="AlphaFoldDB" id="I3D6J3"/>
<comment type="caution">
    <text evidence="1">The sequence shown here is derived from an EMBL/GenBank/DDBJ whole genome shotgun (WGS) entry which is preliminary data.</text>
</comment>